<dbReference type="PANTHER" id="PTHR33928:SF2">
    <property type="entry name" value="PECTATE LYASE SUPERFAMILY PROTEIN DOMAIN-CONTAINING PROTEIN-RELATED"/>
    <property type="match status" value="1"/>
</dbReference>
<dbReference type="Proteomes" id="UP001634007">
    <property type="component" value="Unassembled WGS sequence"/>
</dbReference>
<accession>A0ABD3KV54</accession>
<name>A0ABD3KV54_EUCGL</name>
<dbReference type="AlphaFoldDB" id="A0ABD3KV54"/>
<proteinExistence type="predicted"/>
<dbReference type="FunFam" id="2.160.20.10:FF:000046">
    <property type="entry name" value="Polygalacturonase QRT3"/>
    <property type="match status" value="1"/>
</dbReference>
<evidence type="ECO:0008006" key="3">
    <source>
        <dbReference type="Google" id="ProtNLM"/>
    </source>
</evidence>
<comment type="caution">
    <text evidence="1">The sequence shown here is derived from an EMBL/GenBank/DDBJ whole genome shotgun (WGS) entry which is preliminary data.</text>
</comment>
<sequence length="505" mass="54437">MDTLLGWGCESKQMKLLSAALLCLFLILMVEGASCSMRLLKLSEFHAKLHQRVVYGPKGDLAAPVAPPGPDGAKKMGRVFYPVGYGGDPTGTQESSEAILSALSDAFRVQTKQQMLPGVSDLGGVILDLQGGTYLVSKPIRFPASGGGNVVIQGGTLRASETFPNDRHLVELWSPNSPGADDQSTSYPKKVQNDRIYYEDITFRDILFDSSFQGGGIYVVESARIRVADCFFLHFTTEGILVKRGHETLISRCFLGQHSTVGADPGERNFTGTAIDLQSNDNAITDVVIFSAAVGIVLRGQANMVTGVHCYNKATYFGGIGILVKLAGLSQTRLDNCYMDFTGIVMEDPVQVHITNGFFLGDANIVLKSIKGQVSGLNVVNNMFSGDPQHMNPIVALDGQFPNVNQVVVDSNNAIGMSLRSTVGKLTVKGNGTKWIADFSSILLFPNQINHFQYSFYAPGEVGFLKHAVTNVSNNVVVVESEKAVNAVVSVVVDQYSMAGEVIQF</sequence>
<evidence type="ECO:0000313" key="2">
    <source>
        <dbReference type="Proteomes" id="UP001634007"/>
    </source>
</evidence>
<keyword evidence="2" id="KW-1185">Reference proteome</keyword>
<dbReference type="EMBL" id="JBJKBG010000004">
    <property type="protein sequence ID" value="KAL3741191.1"/>
    <property type="molecule type" value="Genomic_DNA"/>
</dbReference>
<dbReference type="InterPro" id="IPR012334">
    <property type="entry name" value="Pectin_lyas_fold"/>
</dbReference>
<reference evidence="1 2" key="1">
    <citation type="submission" date="2024-11" db="EMBL/GenBank/DDBJ databases">
        <title>Chromosome-level genome assembly of Eucalyptus globulus Labill. provides insights into its genome evolution.</title>
        <authorList>
            <person name="Li X."/>
        </authorList>
    </citation>
    <scope>NUCLEOTIDE SEQUENCE [LARGE SCALE GENOMIC DNA]</scope>
    <source>
        <strain evidence="1">CL2024</strain>
        <tissue evidence="1">Fresh tender leaves</tissue>
    </source>
</reference>
<organism evidence="1 2">
    <name type="scientific">Eucalyptus globulus</name>
    <name type="common">Tasmanian blue gum</name>
    <dbReference type="NCBI Taxonomy" id="34317"/>
    <lineage>
        <taxon>Eukaryota</taxon>
        <taxon>Viridiplantae</taxon>
        <taxon>Streptophyta</taxon>
        <taxon>Embryophyta</taxon>
        <taxon>Tracheophyta</taxon>
        <taxon>Spermatophyta</taxon>
        <taxon>Magnoliopsida</taxon>
        <taxon>eudicotyledons</taxon>
        <taxon>Gunneridae</taxon>
        <taxon>Pentapetalae</taxon>
        <taxon>rosids</taxon>
        <taxon>malvids</taxon>
        <taxon>Myrtales</taxon>
        <taxon>Myrtaceae</taxon>
        <taxon>Myrtoideae</taxon>
        <taxon>Eucalypteae</taxon>
        <taxon>Eucalyptus</taxon>
    </lineage>
</organism>
<dbReference type="Gene3D" id="2.160.20.10">
    <property type="entry name" value="Single-stranded right-handed beta-helix, Pectin lyase-like"/>
    <property type="match status" value="1"/>
</dbReference>
<dbReference type="SUPFAM" id="SSF51126">
    <property type="entry name" value="Pectin lyase-like"/>
    <property type="match status" value="1"/>
</dbReference>
<gene>
    <name evidence="1" type="ORF">ACJRO7_016767</name>
</gene>
<protein>
    <recommendedName>
        <fullName evidence="3">Polygalacturonase QRT3</fullName>
    </recommendedName>
</protein>
<dbReference type="InterPro" id="IPR039279">
    <property type="entry name" value="QRT3-like"/>
</dbReference>
<evidence type="ECO:0000313" key="1">
    <source>
        <dbReference type="EMBL" id="KAL3741191.1"/>
    </source>
</evidence>
<dbReference type="PANTHER" id="PTHR33928">
    <property type="entry name" value="POLYGALACTURONASE QRT3"/>
    <property type="match status" value="1"/>
</dbReference>
<dbReference type="InterPro" id="IPR011050">
    <property type="entry name" value="Pectin_lyase_fold/virulence"/>
</dbReference>